<gene>
    <name evidence="5" type="ORF">DBRI1063_LOCUS14017</name>
</gene>
<evidence type="ECO:0000256" key="3">
    <source>
        <dbReference type="RuleBase" id="RU362111"/>
    </source>
</evidence>
<dbReference type="InterPro" id="IPR023635">
    <property type="entry name" value="Peptide_deformylase"/>
</dbReference>
<dbReference type="PANTHER" id="PTHR10458">
    <property type="entry name" value="PEPTIDE DEFORMYLASE"/>
    <property type="match status" value="1"/>
</dbReference>
<dbReference type="EMBL" id="HBGN01021962">
    <property type="protein sequence ID" value="CAD9335911.1"/>
    <property type="molecule type" value="Transcribed_RNA"/>
</dbReference>
<dbReference type="GO" id="GO:0006412">
    <property type="term" value="P:translation"/>
    <property type="evidence" value="ECO:0007669"/>
    <property type="project" value="UniProtKB-KW"/>
</dbReference>
<organism evidence="5">
    <name type="scientific">Ditylum brightwellii</name>
    <dbReference type="NCBI Taxonomy" id="49249"/>
    <lineage>
        <taxon>Eukaryota</taxon>
        <taxon>Sar</taxon>
        <taxon>Stramenopiles</taxon>
        <taxon>Ochrophyta</taxon>
        <taxon>Bacillariophyta</taxon>
        <taxon>Mediophyceae</taxon>
        <taxon>Lithodesmiophycidae</taxon>
        <taxon>Lithodesmiales</taxon>
        <taxon>Lithodesmiaceae</taxon>
        <taxon>Ditylum</taxon>
    </lineage>
</organism>
<dbReference type="Gene3D" id="3.90.45.10">
    <property type="entry name" value="Peptide deformylase"/>
    <property type="match status" value="1"/>
</dbReference>
<protein>
    <recommendedName>
        <fullName evidence="2 3">Peptide deformylase</fullName>
        <ecNumber evidence="2 3">3.5.1.88</ecNumber>
    </recommendedName>
</protein>
<dbReference type="GO" id="GO:0046872">
    <property type="term" value="F:metal ion binding"/>
    <property type="evidence" value="ECO:0007669"/>
    <property type="project" value="UniProtKB-KW"/>
</dbReference>
<dbReference type="GO" id="GO:0042586">
    <property type="term" value="F:peptide deformylase activity"/>
    <property type="evidence" value="ECO:0007669"/>
    <property type="project" value="UniProtKB-EC"/>
</dbReference>
<feature type="chain" id="PRO_5030160109" description="Peptide deformylase" evidence="4">
    <location>
        <begin position="22"/>
        <end position="293"/>
    </location>
</feature>
<evidence type="ECO:0000256" key="1">
    <source>
        <dbReference type="ARBA" id="ARBA00010759"/>
    </source>
</evidence>
<dbReference type="PANTHER" id="PTHR10458:SF22">
    <property type="entry name" value="PEPTIDE DEFORMYLASE"/>
    <property type="match status" value="1"/>
</dbReference>
<keyword evidence="4" id="KW-0732">Signal</keyword>
<comment type="catalytic activity">
    <reaction evidence="3">
        <text>N-terminal N-formyl-L-methionyl-[peptide] + H2O = N-terminal L-methionyl-[peptide] + formate</text>
        <dbReference type="Rhea" id="RHEA:24420"/>
        <dbReference type="Rhea" id="RHEA-COMP:10639"/>
        <dbReference type="Rhea" id="RHEA-COMP:10640"/>
        <dbReference type="ChEBI" id="CHEBI:15377"/>
        <dbReference type="ChEBI" id="CHEBI:15740"/>
        <dbReference type="ChEBI" id="CHEBI:49298"/>
        <dbReference type="ChEBI" id="CHEBI:64731"/>
        <dbReference type="EC" id="3.5.1.88"/>
    </reaction>
</comment>
<name>A0A6U3RP27_9STRA</name>
<dbReference type="SUPFAM" id="SSF56420">
    <property type="entry name" value="Peptide deformylase"/>
    <property type="match status" value="2"/>
</dbReference>
<sequence>MSSRSIISATLFLCFLGFVLGLQALPLCGRRELLVKTLSGVTAIAIASPAFSEEQSLISLESAAAQLRNGDTDPLSHRLNYPHPSLRKRASPVISFGSDVETVVDALVRGMETNASTTVQYGIDARIIVLKGVAAPNGSSFVRSNVPITVFCNPTILARSSEDKMVQWREYCLVVANTVIWPEGETPKPETPRSKLSSKTHQALLEVDLLRDLEVEVAAQDITGKPIRISLSGEASRAFQHELDHLNGILIVDHAGLEDLPPGIAFLEEPFHAVRQKKAFERSIYQGNGPLYY</sequence>
<proteinExistence type="inferred from homology"/>
<keyword evidence="3" id="KW-0479">Metal-binding</keyword>
<keyword evidence="3" id="KW-0378">Hydrolase</keyword>
<comment type="similarity">
    <text evidence="1 3">Belongs to the polypeptide deformylase family.</text>
</comment>
<keyword evidence="3" id="KW-0648">Protein biosynthesis</keyword>
<dbReference type="EC" id="3.5.1.88" evidence="2 3"/>
<feature type="signal peptide" evidence="4">
    <location>
        <begin position="1"/>
        <end position="21"/>
    </location>
</feature>
<evidence type="ECO:0000313" key="5">
    <source>
        <dbReference type="EMBL" id="CAD9335911.1"/>
    </source>
</evidence>
<accession>A0A6U3RP27</accession>
<dbReference type="Pfam" id="PF01327">
    <property type="entry name" value="Pep_deformylase"/>
    <property type="match status" value="2"/>
</dbReference>
<comment type="function">
    <text evidence="3">Removes the formyl group from the N-terminal Met of newly synthesized proteins.</text>
</comment>
<dbReference type="InterPro" id="IPR036821">
    <property type="entry name" value="Peptide_deformylase_sf"/>
</dbReference>
<dbReference type="PRINTS" id="PR01576">
    <property type="entry name" value="PDEFORMYLASE"/>
</dbReference>
<reference evidence="5" key="1">
    <citation type="submission" date="2021-01" db="EMBL/GenBank/DDBJ databases">
        <authorList>
            <person name="Corre E."/>
            <person name="Pelletier E."/>
            <person name="Niang G."/>
            <person name="Scheremetjew M."/>
            <person name="Finn R."/>
            <person name="Kale V."/>
            <person name="Holt S."/>
            <person name="Cochrane G."/>
            <person name="Meng A."/>
            <person name="Brown T."/>
            <person name="Cohen L."/>
        </authorList>
    </citation>
    <scope>NUCLEOTIDE SEQUENCE</scope>
    <source>
        <strain evidence="5">Pop2</strain>
    </source>
</reference>
<dbReference type="AlphaFoldDB" id="A0A6U3RP27"/>
<evidence type="ECO:0000256" key="4">
    <source>
        <dbReference type="SAM" id="SignalP"/>
    </source>
</evidence>
<evidence type="ECO:0000256" key="2">
    <source>
        <dbReference type="ARBA" id="ARBA00012175"/>
    </source>
</evidence>